<accession>A0ABN0AUK7</accession>
<gene>
    <name evidence="1" type="ORF">HMPREF0204_11379</name>
</gene>
<dbReference type="EMBL" id="ACKQ02000004">
    <property type="protein sequence ID" value="EFK36822.1"/>
    <property type="molecule type" value="Genomic_DNA"/>
</dbReference>
<evidence type="ECO:0000313" key="2">
    <source>
        <dbReference type="Proteomes" id="UP000002969"/>
    </source>
</evidence>
<name>A0ABN0AUK7_CHRGE</name>
<proteinExistence type="predicted"/>
<sequence>MWVFNLGSMERKEYEYNFQKLLSEKAELTKALISKDNELAEFRRLEDKIKEEHSLIPKSYKTIEEWLEGHPFPDSVNCMRFESYAIAREVQISSNTYYFDYHIVKTK</sequence>
<reference evidence="1" key="1">
    <citation type="submission" date="2010-06" db="EMBL/GenBank/DDBJ databases">
        <authorList>
            <person name="Muzny D."/>
            <person name="Qin X."/>
            <person name="Buhay C."/>
            <person name="Dugan-Rocha S."/>
            <person name="Ding Y."/>
            <person name="Chen G."/>
            <person name="Hawes A."/>
            <person name="Holder M."/>
            <person name="Jhangiani S."/>
            <person name="Johnson A."/>
            <person name="Khan Z."/>
            <person name="Li Z."/>
            <person name="Liu W."/>
            <person name="Liu X."/>
            <person name="Perez L."/>
            <person name="Shen H."/>
            <person name="Wang Q."/>
            <person name="Watt J."/>
            <person name="Xi L."/>
            <person name="Xin Y."/>
            <person name="Zhou J."/>
            <person name="Deng J."/>
            <person name="Jiang H."/>
            <person name="Liu Y."/>
            <person name="Qu J."/>
            <person name="Song X.-Z."/>
            <person name="Zhang L."/>
            <person name="Villasana D."/>
            <person name="Johnson A."/>
            <person name="Liu J."/>
            <person name="Liyanage D."/>
            <person name="Lorensuhewa L."/>
            <person name="Robinson T."/>
            <person name="Song A."/>
            <person name="Song B.-B."/>
            <person name="Dinh H."/>
            <person name="Thornton R."/>
            <person name="Coyle M."/>
            <person name="Francisco L."/>
            <person name="Jackson L."/>
            <person name="Javaid M."/>
            <person name="Korchina V."/>
            <person name="Kovar C."/>
            <person name="Mata R."/>
            <person name="Mathew T."/>
            <person name="Ngo R."/>
            <person name="Nguyen L."/>
            <person name="Nguyen N."/>
            <person name="Okwuonu G."/>
            <person name="Ongeri F."/>
            <person name="Pham C."/>
            <person name="Simmons D."/>
            <person name="Wilczek-Boney K."/>
            <person name="Hale W."/>
            <person name="Jakkamsetti A."/>
            <person name="Pham P."/>
            <person name="Ruth R."/>
            <person name="San Lucas F."/>
            <person name="Warren J."/>
            <person name="Zhang J."/>
            <person name="Zhao Z."/>
            <person name="Zhou C."/>
            <person name="Zhu D."/>
            <person name="Lee S."/>
            <person name="Bess C."/>
            <person name="Blankenburg K."/>
            <person name="Forbes L."/>
            <person name="Fu Q."/>
            <person name="Gubbala S."/>
            <person name="Hirani K."/>
            <person name="Jayaseelan J.C."/>
            <person name="Lara F."/>
            <person name="Munidasa M."/>
            <person name="Palculict T."/>
            <person name="Patil S."/>
            <person name="Pu L.-L."/>
            <person name="Saada N."/>
            <person name="Tang L."/>
            <person name="Weissenberger G."/>
            <person name="Zhu Y."/>
            <person name="Hemphill L."/>
            <person name="Shang Y."/>
            <person name="Youmans B."/>
            <person name="Ayvaz T."/>
            <person name="Ross M."/>
            <person name="Santibanez J."/>
            <person name="Aqrawi P."/>
            <person name="Gross S."/>
            <person name="Joshi V."/>
            <person name="Fowler G."/>
            <person name="Nazareth L."/>
            <person name="Reid J."/>
            <person name="Worley K."/>
            <person name="Petrosino J."/>
            <person name="Highlander S."/>
            <person name="Gibbs R."/>
        </authorList>
    </citation>
    <scope>NUCLEOTIDE SEQUENCE [LARGE SCALE GENOMIC DNA]</scope>
    <source>
        <strain evidence="1">ATCC 35910</strain>
    </source>
</reference>
<organism evidence="1 2">
    <name type="scientific">Chryseobacterium gleum ATCC 35910</name>
    <dbReference type="NCBI Taxonomy" id="525257"/>
    <lineage>
        <taxon>Bacteria</taxon>
        <taxon>Pseudomonadati</taxon>
        <taxon>Bacteroidota</taxon>
        <taxon>Flavobacteriia</taxon>
        <taxon>Flavobacteriales</taxon>
        <taxon>Weeksellaceae</taxon>
        <taxon>Chryseobacterium group</taxon>
        <taxon>Chryseobacterium</taxon>
    </lineage>
</organism>
<comment type="caution">
    <text evidence="1">The sequence shown here is derived from an EMBL/GenBank/DDBJ whole genome shotgun (WGS) entry which is preliminary data.</text>
</comment>
<keyword evidence="2" id="KW-1185">Reference proteome</keyword>
<protein>
    <submittedName>
        <fullName evidence="1">Uncharacterized protein</fullName>
    </submittedName>
</protein>
<evidence type="ECO:0000313" key="1">
    <source>
        <dbReference type="EMBL" id="EFK36822.1"/>
    </source>
</evidence>
<dbReference type="Proteomes" id="UP000002969">
    <property type="component" value="Unassembled WGS sequence"/>
</dbReference>